<organism evidence="2 3">
    <name type="scientific">Streptomyces humidus</name>
    <dbReference type="NCBI Taxonomy" id="52259"/>
    <lineage>
        <taxon>Bacteria</taxon>
        <taxon>Bacillati</taxon>
        <taxon>Actinomycetota</taxon>
        <taxon>Actinomycetes</taxon>
        <taxon>Kitasatosporales</taxon>
        <taxon>Streptomycetaceae</taxon>
        <taxon>Streptomyces</taxon>
    </lineage>
</organism>
<dbReference type="Proteomes" id="UP000606194">
    <property type="component" value="Unassembled WGS sequence"/>
</dbReference>
<name>A0A918FW06_9ACTN</name>
<evidence type="ECO:0000313" key="3">
    <source>
        <dbReference type="Proteomes" id="UP000606194"/>
    </source>
</evidence>
<evidence type="ECO:0000313" key="2">
    <source>
        <dbReference type="EMBL" id="GGR93334.1"/>
    </source>
</evidence>
<reference evidence="2" key="1">
    <citation type="journal article" date="2014" name="Int. J. Syst. Evol. Microbiol.">
        <title>Complete genome sequence of Corynebacterium casei LMG S-19264T (=DSM 44701T), isolated from a smear-ripened cheese.</title>
        <authorList>
            <consortium name="US DOE Joint Genome Institute (JGI-PGF)"/>
            <person name="Walter F."/>
            <person name="Albersmeier A."/>
            <person name="Kalinowski J."/>
            <person name="Ruckert C."/>
        </authorList>
    </citation>
    <scope>NUCLEOTIDE SEQUENCE</scope>
    <source>
        <strain evidence="2">JCM 4386</strain>
    </source>
</reference>
<reference evidence="2" key="2">
    <citation type="submission" date="2020-09" db="EMBL/GenBank/DDBJ databases">
        <authorList>
            <person name="Sun Q."/>
            <person name="Ohkuma M."/>
        </authorList>
    </citation>
    <scope>NUCLEOTIDE SEQUENCE</scope>
    <source>
        <strain evidence="2">JCM 4386</strain>
    </source>
</reference>
<feature type="compositionally biased region" description="Low complexity" evidence="1">
    <location>
        <begin position="28"/>
        <end position="40"/>
    </location>
</feature>
<feature type="compositionally biased region" description="Basic and acidic residues" evidence="1">
    <location>
        <begin position="15"/>
        <end position="26"/>
    </location>
</feature>
<protein>
    <submittedName>
        <fullName evidence="2">Uncharacterized protein</fullName>
    </submittedName>
</protein>
<feature type="region of interest" description="Disordered" evidence="1">
    <location>
        <begin position="1"/>
        <end position="60"/>
    </location>
</feature>
<comment type="caution">
    <text evidence="2">The sequence shown here is derived from an EMBL/GenBank/DDBJ whole genome shotgun (WGS) entry which is preliminary data.</text>
</comment>
<feature type="region of interest" description="Disordered" evidence="1">
    <location>
        <begin position="87"/>
        <end position="123"/>
    </location>
</feature>
<accession>A0A918FW06</accession>
<dbReference type="AlphaFoldDB" id="A0A918FW06"/>
<feature type="compositionally biased region" description="Basic residues" evidence="1">
    <location>
        <begin position="109"/>
        <end position="123"/>
    </location>
</feature>
<gene>
    <name evidence="2" type="ORF">GCM10010269_35480</name>
</gene>
<dbReference type="EMBL" id="BMTL01000013">
    <property type="protein sequence ID" value="GGR93334.1"/>
    <property type="molecule type" value="Genomic_DNA"/>
</dbReference>
<sequence>MTGTADVTETVEGAEASKEGAIREGPEALEPSEPSEAAEAAEGKSPRTANATEVTDVRDMTVPTAATRTARSGVGRNIRISWNIGIGPISRIGRPGRRMKGRRGAEAGRRRRARRRPAVTRRT</sequence>
<proteinExistence type="predicted"/>
<keyword evidence="3" id="KW-1185">Reference proteome</keyword>
<evidence type="ECO:0000256" key="1">
    <source>
        <dbReference type="SAM" id="MobiDB-lite"/>
    </source>
</evidence>